<keyword evidence="1" id="KW-1133">Transmembrane helix</keyword>
<evidence type="ECO:0000313" key="2">
    <source>
        <dbReference type="EMBL" id="KAK7351807.1"/>
    </source>
</evidence>
<accession>A0AAN9MC88</accession>
<name>A0AAN9MC88_CANGL</name>
<keyword evidence="3" id="KW-1185">Reference proteome</keyword>
<proteinExistence type="predicted"/>
<evidence type="ECO:0000313" key="3">
    <source>
        <dbReference type="Proteomes" id="UP001367508"/>
    </source>
</evidence>
<reference evidence="2 3" key="1">
    <citation type="submission" date="2024-01" db="EMBL/GenBank/DDBJ databases">
        <title>The genomes of 5 underutilized Papilionoideae crops provide insights into root nodulation and disease resistanc.</title>
        <authorList>
            <person name="Jiang F."/>
        </authorList>
    </citation>
    <scope>NUCLEOTIDE SEQUENCE [LARGE SCALE GENOMIC DNA]</scope>
    <source>
        <strain evidence="2">LVBAO_FW01</strain>
        <tissue evidence="2">Leaves</tissue>
    </source>
</reference>
<dbReference type="Proteomes" id="UP001367508">
    <property type="component" value="Unassembled WGS sequence"/>
</dbReference>
<organism evidence="2 3">
    <name type="scientific">Canavalia gladiata</name>
    <name type="common">Sword bean</name>
    <name type="synonym">Dolichos gladiatus</name>
    <dbReference type="NCBI Taxonomy" id="3824"/>
    <lineage>
        <taxon>Eukaryota</taxon>
        <taxon>Viridiplantae</taxon>
        <taxon>Streptophyta</taxon>
        <taxon>Embryophyta</taxon>
        <taxon>Tracheophyta</taxon>
        <taxon>Spermatophyta</taxon>
        <taxon>Magnoliopsida</taxon>
        <taxon>eudicotyledons</taxon>
        <taxon>Gunneridae</taxon>
        <taxon>Pentapetalae</taxon>
        <taxon>rosids</taxon>
        <taxon>fabids</taxon>
        <taxon>Fabales</taxon>
        <taxon>Fabaceae</taxon>
        <taxon>Papilionoideae</taxon>
        <taxon>50 kb inversion clade</taxon>
        <taxon>NPAAA clade</taxon>
        <taxon>indigoferoid/millettioid clade</taxon>
        <taxon>Phaseoleae</taxon>
        <taxon>Canavalia</taxon>
    </lineage>
</organism>
<keyword evidence="1" id="KW-0472">Membrane</keyword>
<keyword evidence="1" id="KW-0812">Transmembrane</keyword>
<gene>
    <name evidence="2" type="ORF">VNO77_11513</name>
</gene>
<sequence length="204" mass="23650">MHIVRVLYLFSILSPVFIYIYRVYIYILTLTDYTNKFKKSSFLLEGVKNMLGGKRIQSWIASLVQYRLGSALCLARCFADHHLRLRIVQRTLLQQVLNLSFYLHSSDQIDRCSGACSNPFVTSSTSTREKFEEAQRKVEDFLKLYALVVAKCLEHNLWALQRLIPPSQKWNTRVEKGKCYFMVGISFPELGPLMGYSGLYWVGL</sequence>
<comment type="caution">
    <text evidence="2">The sequence shown here is derived from an EMBL/GenBank/DDBJ whole genome shotgun (WGS) entry which is preliminary data.</text>
</comment>
<dbReference type="AlphaFoldDB" id="A0AAN9MC88"/>
<evidence type="ECO:0000256" key="1">
    <source>
        <dbReference type="SAM" id="Phobius"/>
    </source>
</evidence>
<feature type="transmembrane region" description="Helical" evidence="1">
    <location>
        <begin position="6"/>
        <end position="29"/>
    </location>
</feature>
<dbReference type="EMBL" id="JAYMYQ010000002">
    <property type="protein sequence ID" value="KAK7351807.1"/>
    <property type="molecule type" value="Genomic_DNA"/>
</dbReference>
<protein>
    <submittedName>
        <fullName evidence="2">Uncharacterized protein</fullName>
    </submittedName>
</protein>